<sequence length="187" mass="20246">MSDRRRSMPRRQQGSDSMIGDVRSYEMRCGADAETDGDRGEGRDYLFAPLFWRSFKKDGVWGRSVRASFNGTGLSCDPYACGDAWVNGACSSLSDFRPMTYESLHSKFCGGSLCFVRARKRGNAMRALVLGGGLLAVMAPAADNCILHFQPGKGAAARKCASPLIGLLGPVDAQKSPMEEPKLPNVL</sequence>
<evidence type="ECO:0000256" key="1">
    <source>
        <dbReference type="SAM" id="Phobius"/>
    </source>
</evidence>
<dbReference type="AlphaFoldDB" id="A0A2J6PIA9"/>
<keyword evidence="1" id="KW-1133">Transmembrane helix</keyword>
<keyword evidence="1" id="KW-0472">Membrane</keyword>
<reference evidence="2 3" key="1">
    <citation type="submission" date="2016-05" db="EMBL/GenBank/DDBJ databases">
        <title>A degradative enzymes factory behind the ericoid mycorrhizal symbiosis.</title>
        <authorList>
            <consortium name="DOE Joint Genome Institute"/>
            <person name="Martino E."/>
            <person name="Morin E."/>
            <person name="Grelet G."/>
            <person name="Kuo A."/>
            <person name="Kohler A."/>
            <person name="Daghino S."/>
            <person name="Barry K."/>
            <person name="Choi C."/>
            <person name="Cichocki N."/>
            <person name="Clum A."/>
            <person name="Copeland A."/>
            <person name="Hainaut M."/>
            <person name="Haridas S."/>
            <person name="Labutti K."/>
            <person name="Lindquist E."/>
            <person name="Lipzen A."/>
            <person name="Khouja H.-R."/>
            <person name="Murat C."/>
            <person name="Ohm R."/>
            <person name="Olson A."/>
            <person name="Spatafora J."/>
            <person name="Veneault-Fourrey C."/>
            <person name="Henrissat B."/>
            <person name="Grigoriev I."/>
            <person name="Martin F."/>
            <person name="Perotto S."/>
        </authorList>
    </citation>
    <scope>NUCLEOTIDE SEQUENCE [LARGE SCALE GENOMIC DNA]</scope>
    <source>
        <strain evidence="2 3">UAMH 7357</strain>
    </source>
</reference>
<feature type="transmembrane region" description="Helical" evidence="1">
    <location>
        <begin position="124"/>
        <end position="142"/>
    </location>
</feature>
<keyword evidence="3" id="KW-1185">Reference proteome</keyword>
<proteinExistence type="predicted"/>
<dbReference type="EMBL" id="KZ613527">
    <property type="protein sequence ID" value="PMD13772.1"/>
    <property type="molecule type" value="Genomic_DNA"/>
</dbReference>
<evidence type="ECO:0000313" key="3">
    <source>
        <dbReference type="Proteomes" id="UP000235672"/>
    </source>
</evidence>
<organism evidence="2 3">
    <name type="scientific">Hyaloscypha hepaticicola</name>
    <dbReference type="NCBI Taxonomy" id="2082293"/>
    <lineage>
        <taxon>Eukaryota</taxon>
        <taxon>Fungi</taxon>
        <taxon>Dikarya</taxon>
        <taxon>Ascomycota</taxon>
        <taxon>Pezizomycotina</taxon>
        <taxon>Leotiomycetes</taxon>
        <taxon>Helotiales</taxon>
        <taxon>Hyaloscyphaceae</taxon>
        <taxon>Hyaloscypha</taxon>
    </lineage>
</organism>
<name>A0A2J6PIA9_9HELO</name>
<protein>
    <submittedName>
        <fullName evidence="2">Uncharacterized protein</fullName>
    </submittedName>
</protein>
<evidence type="ECO:0000313" key="2">
    <source>
        <dbReference type="EMBL" id="PMD13772.1"/>
    </source>
</evidence>
<gene>
    <name evidence="2" type="ORF">NA56DRAFT_665225</name>
</gene>
<accession>A0A2J6PIA9</accession>
<keyword evidence="1" id="KW-0812">Transmembrane</keyword>
<dbReference type="Proteomes" id="UP000235672">
    <property type="component" value="Unassembled WGS sequence"/>
</dbReference>